<evidence type="ECO:0000313" key="3">
    <source>
        <dbReference type="EMBL" id="OTG34950.1"/>
    </source>
</evidence>
<dbReference type="PANTHER" id="PTHR33411">
    <property type="entry name" value="OS08G0392500 PROTEIN"/>
    <property type="match status" value="1"/>
</dbReference>
<dbReference type="InParanoid" id="A0A251VHA5"/>
<proteinExistence type="predicted"/>
<organism evidence="3 4">
    <name type="scientific">Helianthus annuus</name>
    <name type="common">Common sunflower</name>
    <dbReference type="NCBI Taxonomy" id="4232"/>
    <lineage>
        <taxon>Eukaryota</taxon>
        <taxon>Viridiplantae</taxon>
        <taxon>Streptophyta</taxon>
        <taxon>Embryophyta</taxon>
        <taxon>Tracheophyta</taxon>
        <taxon>Spermatophyta</taxon>
        <taxon>Magnoliopsida</taxon>
        <taxon>eudicotyledons</taxon>
        <taxon>Gunneridae</taxon>
        <taxon>Pentapetalae</taxon>
        <taxon>asterids</taxon>
        <taxon>campanulids</taxon>
        <taxon>Asterales</taxon>
        <taxon>Asteraceae</taxon>
        <taxon>Asteroideae</taxon>
        <taxon>Heliantheae alliance</taxon>
        <taxon>Heliantheae</taxon>
        <taxon>Helianthus</taxon>
    </lineage>
</organism>
<evidence type="ECO:0008006" key="5">
    <source>
        <dbReference type="Google" id="ProtNLM"/>
    </source>
</evidence>
<protein>
    <recommendedName>
        <fullName evidence="5">Transposase, Ptta/En/Spm, plant</fullName>
    </recommendedName>
</protein>
<reference evidence="3" key="2">
    <citation type="submission" date="2017-02" db="EMBL/GenBank/DDBJ databases">
        <title>Sunflower complete genome.</title>
        <authorList>
            <person name="Langlade N."/>
            <person name="Munos S."/>
        </authorList>
    </citation>
    <scope>NUCLEOTIDE SEQUENCE [LARGE SCALE GENOMIC DNA]</scope>
    <source>
        <tissue evidence="3">Leaves</tissue>
    </source>
</reference>
<gene>
    <name evidence="3" type="ORF">HannXRQ_Chr02g0051481</name>
    <name evidence="2" type="ORF">HanXRQr2_Chr02g0076571</name>
</gene>
<accession>A0A251VHA5</accession>
<reference evidence="2 4" key="1">
    <citation type="journal article" date="2017" name="Nature">
        <title>The sunflower genome provides insights into oil metabolism, flowering and Asterid evolution.</title>
        <authorList>
            <person name="Badouin H."/>
            <person name="Gouzy J."/>
            <person name="Grassa C.J."/>
            <person name="Murat F."/>
            <person name="Staton S.E."/>
            <person name="Cottret L."/>
            <person name="Lelandais-Briere C."/>
            <person name="Owens G.L."/>
            <person name="Carrere S."/>
            <person name="Mayjonade B."/>
            <person name="Legrand L."/>
            <person name="Gill N."/>
            <person name="Kane N.C."/>
            <person name="Bowers J.E."/>
            <person name="Hubner S."/>
            <person name="Bellec A."/>
            <person name="Berard A."/>
            <person name="Berges H."/>
            <person name="Blanchet N."/>
            <person name="Boniface M.C."/>
            <person name="Brunel D."/>
            <person name="Catrice O."/>
            <person name="Chaidir N."/>
            <person name="Claudel C."/>
            <person name="Donnadieu C."/>
            <person name="Faraut T."/>
            <person name="Fievet G."/>
            <person name="Helmstetter N."/>
            <person name="King M."/>
            <person name="Knapp S.J."/>
            <person name="Lai Z."/>
            <person name="Le Paslier M.C."/>
            <person name="Lippi Y."/>
            <person name="Lorenzon L."/>
            <person name="Mandel J.R."/>
            <person name="Marage G."/>
            <person name="Marchand G."/>
            <person name="Marquand E."/>
            <person name="Bret-Mestries E."/>
            <person name="Morien E."/>
            <person name="Nambeesan S."/>
            <person name="Nguyen T."/>
            <person name="Pegot-Espagnet P."/>
            <person name="Pouilly N."/>
            <person name="Raftis F."/>
            <person name="Sallet E."/>
            <person name="Schiex T."/>
            <person name="Thomas J."/>
            <person name="Vandecasteele C."/>
            <person name="Vares D."/>
            <person name="Vear F."/>
            <person name="Vautrin S."/>
            <person name="Crespi M."/>
            <person name="Mangin B."/>
            <person name="Burke J.M."/>
            <person name="Salse J."/>
            <person name="Munos S."/>
            <person name="Vincourt P."/>
            <person name="Rieseberg L.H."/>
            <person name="Langlade N.B."/>
        </authorList>
    </citation>
    <scope>NUCLEOTIDE SEQUENCE [LARGE SCALE GENOMIC DNA]</scope>
    <source>
        <strain evidence="4">cv. SF193</strain>
        <tissue evidence="2">Leaves</tissue>
    </source>
</reference>
<evidence type="ECO:0000313" key="4">
    <source>
        <dbReference type="Proteomes" id="UP000215914"/>
    </source>
</evidence>
<evidence type="ECO:0000256" key="1">
    <source>
        <dbReference type="SAM" id="Coils"/>
    </source>
</evidence>
<dbReference type="PANTHER" id="PTHR33411:SF22">
    <property type="entry name" value="MUCIN-1-LIKE ISOFORM X1"/>
    <property type="match status" value="1"/>
</dbReference>
<reference evidence="2" key="3">
    <citation type="submission" date="2020-06" db="EMBL/GenBank/DDBJ databases">
        <title>Helianthus annuus Genome sequencing and assembly Release 2.</title>
        <authorList>
            <person name="Gouzy J."/>
            <person name="Langlade N."/>
            <person name="Munos S."/>
        </authorList>
    </citation>
    <scope>NUCLEOTIDE SEQUENCE</scope>
    <source>
        <tissue evidence="2">Leaves</tissue>
    </source>
</reference>
<dbReference type="EMBL" id="CM007891">
    <property type="protein sequence ID" value="OTG34950.1"/>
    <property type="molecule type" value="Genomic_DNA"/>
</dbReference>
<dbReference type="Gramene" id="mRNA:HanXRQr2_Chr02g0076571">
    <property type="protein sequence ID" value="mRNA:HanXRQr2_Chr02g0076571"/>
    <property type="gene ID" value="HanXRQr2_Chr02g0076571"/>
</dbReference>
<dbReference type="Proteomes" id="UP000215914">
    <property type="component" value="Chromosome 2"/>
</dbReference>
<keyword evidence="4" id="KW-1185">Reference proteome</keyword>
<keyword evidence="1" id="KW-0175">Coiled coil</keyword>
<name>A0A251VHA5_HELAN</name>
<dbReference type="EMBL" id="MNCJ02000317">
    <property type="protein sequence ID" value="KAF5819345.1"/>
    <property type="molecule type" value="Genomic_DNA"/>
</dbReference>
<sequence length="302" mass="35787">MFDRFGTMYRWDPKAHQSIRHSFICVLKGRFRGIMSDTRKSSKKKALKAREDIPDDGYNFKIQCKYPPNGVPRRKWERMCMSWNTKDWERSPKQGEKTRRMTYVVIQTGPKGLTNTEKIKGKKVGFAEVLLHTHATKECKKRLNDGETSANDYDKLEFVTDRSKRSYVSYMKKLENKYGNTDCDDMEVWESLHPECQGRQLFGVGSSDPHFVLSGTKSSTASVSDTRQSHELQKVQAELGKEREARQNIEARFEQFEQERLQERVECEREREQERVERERERTEHARWQKYMEAKFNKFGKK</sequence>
<feature type="coiled-coil region" evidence="1">
    <location>
        <begin position="232"/>
        <end position="284"/>
    </location>
</feature>
<evidence type="ECO:0000313" key="2">
    <source>
        <dbReference type="EMBL" id="KAF5819345.1"/>
    </source>
</evidence>
<dbReference type="AlphaFoldDB" id="A0A251VHA5"/>